<evidence type="ECO:0000313" key="1">
    <source>
        <dbReference type="EMBL" id="TQO19521.1"/>
    </source>
</evidence>
<comment type="caution">
    <text evidence="1">The sequence shown here is derived from an EMBL/GenBank/DDBJ whole genome shotgun (WGS) entry which is preliminary data.</text>
</comment>
<protein>
    <submittedName>
        <fullName evidence="1">Uncharacterized protein</fullName>
    </submittedName>
</protein>
<name>A0A8H2PTP7_9MICO</name>
<keyword evidence="2" id="KW-1185">Reference proteome</keyword>
<evidence type="ECO:0000313" key="2">
    <source>
        <dbReference type="Proteomes" id="UP000316560"/>
    </source>
</evidence>
<dbReference type="AlphaFoldDB" id="A0A8H2PTP7"/>
<proteinExistence type="predicted"/>
<dbReference type="OrthoDB" id="5123120at2"/>
<gene>
    <name evidence="1" type="ORF">FB472_1081</name>
</gene>
<dbReference type="RefSeq" id="WP_141989977.1">
    <property type="nucleotide sequence ID" value="NZ_VFRA01000001.1"/>
</dbReference>
<sequence length="98" mass="10314">MSKKIDAALKDLKKALNKHGEVVSSKPVSLKKAQRASAQVAAAATAYAEIVHAKRGLGNPFDDMLQPGLDSGTLASLKAERDSIKNHLTGPIAIPITK</sequence>
<reference evidence="1 2" key="1">
    <citation type="submission" date="2019-06" db="EMBL/GenBank/DDBJ databases">
        <title>Sequencing the genomes of 1000 actinobacteria strains.</title>
        <authorList>
            <person name="Klenk H.-P."/>
        </authorList>
    </citation>
    <scope>NUCLEOTIDE SEQUENCE [LARGE SCALE GENOMIC DNA]</scope>
    <source>
        <strain evidence="1 2">DSM 21947</strain>
    </source>
</reference>
<dbReference type="EMBL" id="VFRA01000001">
    <property type="protein sequence ID" value="TQO19521.1"/>
    <property type="molecule type" value="Genomic_DNA"/>
</dbReference>
<dbReference type="Proteomes" id="UP000316560">
    <property type="component" value="Unassembled WGS sequence"/>
</dbReference>
<organism evidence="1 2">
    <name type="scientific">Rhodoglobus vestalii</name>
    <dbReference type="NCBI Taxonomy" id="193384"/>
    <lineage>
        <taxon>Bacteria</taxon>
        <taxon>Bacillati</taxon>
        <taxon>Actinomycetota</taxon>
        <taxon>Actinomycetes</taxon>
        <taxon>Micrococcales</taxon>
        <taxon>Microbacteriaceae</taxon>
        <taxon>Rhodoglobus</taxon>
    </lineage>
</organism>
<accession>A0A8H2PTP7</accession>